<dbReference type="RefSeq" id="WP_261517212.1">
    <property type="nucleotide sequence ID" value="NZ_JAODNV010000035.1"/>
</dbReference>
<dbReference type="GO" id="GO:0016757">
    <property type="term" value="F:glycosyltransferase activity"/>
    <property type="evidence" value="ECO:0007669"/>
    <property type="project" value="InterPro"/>
</dbReference>
<sequence length="374" mass="41183">MTKILHTITGLNDGGAEAVLYRLVTFDDRHRHIVVSLSDGGKYAPLLSAKGIEVHCLDMPRGRLTLSGLRRLWAVLRRERPQIVQTWMYHANLVGGVIAKLAGVKNIYWGIRHTDLVPGTTGRSTRMVDRLCARISPYVPSGIIACAEKAKDVHITNGYDAGKFTVIPNGYDIAQFSPDAEARQAFRQQLGIVADARVLGLVGRWDPQKDHANLIRAFSLLRKRMPDLHLVLAGTDCDDSNAELMRLLQEAGGMENVHLLGRRSDIPSLMNALDLHVLSSYSEAFPNVVAEAMACGTPCVVTDVGDAAVIVGNTGWVVPPRDSEALASAISEALAEQEKDDIWHRRQRAARQRIVDEFSLEAMVARYHSVWGLS</sequence>
<dbReference type="Pfam" id="PF00534">
    <property type="entry name" value="Glycos_transf_1"/>
    <property type="match status" value="1"/>
</dbReference>
<reference evidence="3" key="1">
    <citation type="submission" date="2022-08" db="EMBL/GenBank/DDBJ databases">
        <title>Chelativorans sichuanense sp. nov., a paraffin oil-degrading bacterium isolated from a mixture of oil-based drill cuttings and paddy soil.</title>
        <authorList>
            <person name="Yu J."/>
            <person name="Liu H."/>
            <person name="Chen Q."/>
        </authorList>
    </citation>
    <scope>NUCLEOTIDE SEQUENCE</scope>
    <source>
        <strain evidence="3">SCAU 2101</strain>
    </source>
</reference>
<dbReference type="NCBIfam" id="NF038011">
    <property type="entry name" value="PelF"/>
    <property type="match status" value="1"/>
</dbReference>
<dbReference type="CDD" id="cd03807">
    <property type="entry name" value="GT4_WbnK-like"/>
    <property type="match status" value="1"/>
</dbReference>
<dbReference type="AlphaFoldDB" id="A0A9X2XCB3"/>
<dbReference type="Pfam" id="PF13439">
    <property type="entry name" value="Glyco_transf_4"/>
    <property type="match status" value="1"/>
</dbReference>
<dbReference type="PANTHER" id="PTHR12526">
    <property type="entry name" value="GLYCOSYLTRANSFERASE"/>
    <property type="match status" value="1"/>
</dbReference>
<dbReference type="EMBL" id="JAODNV010000035">
    <property type="protein sequence ID" value="MCT8992266.1"/>
    <property type="molecule type" value="Genomic_DNA"/>
</dbReference>
<proteinExistence type="predicted"/>
<feature type="domain" description="Glycosyl transferase family 1" evidence="1">
    <location>
        <begin position="183"/>
        <end position="347"/>
    </location>
</feature>
<accession>A0A9X2XCB3</accession>
<organism evidence="3 4">
    <name type="scientific">Chelativorans petroleitrophicus</name>
    <dbReference type="NCBI Taxonomy" id="2975484"/>
    <lineage>
        <taxon>Bacteria</taxon>
        <taxon>Pseudomonadati</taxon>
        <taxon>Pseudomonadota</taxon>
        <taxon>Alphaproteobacteria</taxon>
        <taxon>Hyphomicrobiales</taxon>
        <taxon>Phyllobacteriaceae</taxon>
        <taxon>Chelativorans</taxon>
    </lineage>
</organism>
<protein>
    <submittedName>
        <fullName evidence="3">GT4 family glycosyltransferase PelF</fullName>
    </submittedName>
</protein>
<evidence type="ECO:0000313" key="4">
    <source>
        <dbReference type="Proteomes" id="UP001149009"/>
    </source>
</evidence>
<dbReference type="Gene3D" id="3.40.50.2000">
    <property type="entry name" value="Glycogen Phosphorylase B"/>
    <property type="match status" value="2"/>
</dbReference>
<evidence type="ECO:0000313" key="3">
    <source>
        <dbReference type="EMBL" id="MCT8992266.1"/>
    </source>
</evidence>
<dbReference type="SUPFAM" id="SSF53756">
    <property type="entry name" value="UDP-Glycosyltransferase/glycogen phosphorylase"/>
    <property type="match status" value="1"/>
</dbReference>
<name>A0A9X2XCB3_9HYPH</name>
<gene>
    <name evidence="3" type="primary">pelF</name>
    <name evidence="3" type="ORF">NYR54_18640</name>
</gene>
<dbReference type="Proteomes" id="UP001149009">
    <property type="component" value="Unassembled WGS sequence"/>
</dbReference>
<evidence type="ECO:0000259" key="1">
    <source>
        <dbReference type="Pfam" id="PF00534"/>
    </source>
</evidence>
<dbReference type="InterPro" id="IPR047691">
    <property type="entry name" value="PelF-like"/>
</dbReference>
<dbReference type="InterPro" id="IPR001296">
    <property type="entry name" value="Glyco_trans_1"/>
</dbReference>
<dbReference type="PANTHER" id="PTHR12526:SF630">
    <property type="entry name" value="GLYCOSYLTRANSFERASE"/>
    <property type="match status" value="1"/>
</dbReference>
<keyword evidence="4" id="KW-1185">Reference proteome</keyword>
<dbReference type="InterPro" id="IPR028098">
    <property type="entry name" value="Glyco_trans_4-like_N"/>
</dbReference>
<feature type="domain" description="Glycosyltransferase subfamily 4-like N-terminal" evidence="2">
    <location>
        <begin position="14"/>
        <end position="174"/>
    </location>
</feature>
<evidence type="ECO:0000259" key="2">
    <source>
        <dbReference type="Pfam" id="PF13439"/>
    </source>
</evidence>
<comment type="caution">
    <text evidence="3">The sequence shown here is derived from an EMBL/GenBank/DDBJ whole genome shotgun (WGS) entry which is preliminary data.</text>
</comment>